<accession>A0A8B9TL78</accession>
<feature type="compositionally biased region" description="Pro residues" evidence="1">
    <location>
        <begin position="1"/>
        <end position="18"/>
    </location>
</feature>
<evidence type="ECO:0000256" key="1">
    <source>
        <dbReference type="SAM" id="MobiDB-lite"/>
    </source>
</evidence>
<dbReference type="Proteomes" id="UP000694400">
    <property type="component" value="Unassembled WGS sequence"/>
</dbReference>
<proteinExistence type="predicted"/>
<evidence type="ECO:0000313" key="3">
    <source>
        <dbReference type="Proteomes" id="UP000694400"/>
    </source>
</evidence>
<sequence length="271" mass="28823">APPPLVLSPPLFFPPPRQGSPRAPRDGAGRPRRAGLPARQGRGELEGAGGALSVFFCGGGACFFGGAHPHPITLPPGVVRRRLPPEAPRAPDPLRARDHEQHPRLPARRHRGAPAGPRAALHRVHEGRSLHPLRGPEPQVSPAPWGGLPKTPQEPPPTPPTPPQGTAEGDLFLDDGESFDYATAARYLHRRFTFAGNTLTASSADPRGSFETPAWVERVVILGAGKPAAVVLRPAAGPETRLDFQHDAETSVLTLRKPGVPIGADWAIVLR</sequence>
<dbReference type="InterPro" id="IPR013780">
    <property type="entry name" value="Glyco_hydro_b"/>
</dbReference>
<organism evidence="2 3">
    <name type="scientific">Anas platyrhynchos</name>
    <name type="common">Mallard</name>
    <name type="synonym">Anas boschas</name>
    <dbReference type="NCBI Taxonomy" id="8839"/>
    <lineage>
        <taxon>Eukaryota</taxon>
        <taxon>Metazoa</taxon>
        <taxon>Chordata</taxon>
        <taxon>Craniata</taxon>
        <taxon>Vertebrata</taxon>
        <taxon>Euteleostomi</taxon>
        <taxon>Archelosauria</taxon>
        <taxon>Archosauria</taxon>
        <taxon>Dinosauria</taxon>
        <taxon>Saurischia</taxon>
        <taxon>Theropoda</taxon>
        <taxon>Coelurosauria</taxon>
        <taxon>Aves</taxon>
        <taxon>Neognathae</taxon>
        <taxon>Galloanserae</taxon>
        <taxon>Anseriformes</taxon>
        <taxon>Anatidae</taxon>
        <taxon>Anatinae</taxon>
        <taxon>Anas</taxon>
    </lineage>
</organism>
<name>A0A8B9TL78_ANAPL</name>
<feature type="region of interest" description="Disordered" evidence="1">
    <location>
        <begin position="76"/>
        <end position="173"/>
    </location>
</feature>
<evidence type="ECO:0000313" key="2">
    <source>
        <dbReference type="Ensembl" id="ENSAPLP00020023003.1"/>
    </source>
</evidence>
<feature type="region of interest" description="Disordered" evidence="1">
    <location>
        <begin position="1"/>
        <end position="42"/>
    </location>
</feature>
<feature type="compositionally biased region" description="Basic and acidic residues" evidence="1">
    <location>
        <begin position="92"/>
        <end position="103"/>
    </location>
</feature>
<reference evidence="2" key="1">
    <citation type="submission" date="2025-08" db="UniProtKB">
        <authorList>
            <consortium name="Ensembl"/>
        </authorList>
    </citation>
    <scope>IDENTIFICATION</scope>
</reference>
<dbReference type="Gene3D" id="2.60.40.1180">
    <property type="entry name" value="Golgi alpha-mannosidase II"/>
    <property type="match status" value="1"/>
</dbReference>
<feature type="compositionally biased region" description="Pro residues" evidence="1">
    <location>
        <begin position="152"/>
        <end position="163"/>
    </location>
</feature>
<protein>
    <submittedName>
        <fullName evidence="2">Uncharacterized protein</fullName>
    </submittedName>
</protein>
<dbReference type="Ensembl" id="ENSAPLT00020024828.1">
    <property type="protein sequence ID" value="ENSAPLP00020023003.1"/>
    <property type="gene ID" value="ENSAPLG00020015985.1"/>
</dbReference>
<dbReference type="AlphaFoldDB" id="A0A8B9TL78"/>
<reference evidence="2" key="2">
    <citation type="submission" date="2025-09" db="UniProtKB">
        <authorList>
            <consortium name="Ensembl"/>
        </authorList>
    </citation>
    <scope>IDENTIFICATION</scope>
</reference>